<name>A0A914L4J5_MELIC</name>
<sequence>MRLCKGFAARGIKMRCTKFIKERVESKPPLMALCWLNCTRSLSSCYCTFIFFRNLKTSIVFHPN</sequence>
<protein>
    <submittedName>
        <fullName evidence="2">Candidate secreted effector</fullName>
    </submittedName>
</protein>
<evidence type="ECO:0000313" key="1">
    <source>
        <dbReference type="Proteomes" id="UP000887563"/>
    </source>
</evidence>
<keyword evidence="1" id="KW-1185">Reference proteome</keyword>
<accession>A0A914L4J5</accession>
<proteinExistence type="predicted"/>
<reference evidence="2" key="1">
    <citation type="submission" date="2022-11" db="UniProtKB">
        <authorList>
            <consortium name="WormBaseParasite"/>
        </authorList>
    </citation>
    <scope>IDENTIFICATION</scope>
</reference>
<organism evidence="1 2">
    <name type="scientific">Meloidogyne incognita</name>
    <name type="common">Southern root-knot nematode worm</name>
    <name type="synonym">Oxyuris incognita</name>
    <dbReference type="NCBI Taxonomy" id="6306"/>
    <lineage>
        <taxon>Eukaryota</taxon>
        <taxon>Metazoa</taxon>
        <taxon>Ecdysozoa</taxon>
        <taxon>Nematoda</taxon>
        <taxon>Chromadorea</taxon>
        <taxon>Rhabditida</taxon>
        <taxon>Tylenchina</taxon>
        <taxon>Tylenchomorpha</taxon>
        <taxon>Tylenchoidea</taxon>
        <taxon>Meloidogynidae</taxon>
        <taxon>Meloidogyninae</taxon>
        <taxon>Meloidogyne</taxon>
        <taxon>Meloidogyne incognita group</taxon>
    </lineage>
</organism>
<dbReference type="WBParaSite" id="Minc3s00255g08718">
    <property type="protein sequence ID" value="Minc3s00255g08718"/>
    <property type="gene ID" value="Minc3s00255g08718"/>
</dbReference>
<dbReference type="AlphaFoldDB" id="A0A914L4J5"/>
<evidence type="ECO:0000313" key="2">
    <source>
        <dbReference type="WBParaSite" id="Minc3s00255g08718"/>
    </source>
</evidence>
<dbReference type="Proteomes" id="UP000887563">
    <property type="component" value="Unplaced"/>
</dbReference>